<evidence type="ECO:0008006" key="4">
    <source>
        <dbReference type="Google" id="ProtNLM"/>
    </source>
</evidence>
<protein>
    <recommendedName>
        <fullName evidence="4">Lipoprotein</fullName>
    </recommendedName>
</protein>
<dbReference type="PROSITE" id="PS51257">
    <property type="entry name" value="PROKAR_LIPOPROTEIN"/>
    <property type="match status" value="1"/>
</dbReference>
<proteinExistence type="predicted"/>
<sequence length="186" mass="20820">MNIAAMKRACGPPLCLFACAAISLACGCRWFDTEAQLQQLYAQSDAVLVGQAVAALGPRDARRSPRFLGDDVLVRVIAWKKGPVRRDTVVVLQADGNCNRPFVAGDTVYVFARAIRGVQALPRHDERSYSYFEEAKQVFYKDSGAAAVQQYREWARRFPAITTNQCTSFTKQHRLVPAFFRALKEK</sequence>
<keyword evidence="1" id="KW-0732">Signal</keyword>
<comment type="caution">
    <text evidence="2">The sequence shown here is derived from an EMBL/GenBank/DDBJ whole genome shotgun (WGS) entry which is preliminary data.</text>
</comment>
<gene>
    <name evidence="2" type="ORF">I2I01_16445</name>
</gene>
<keyword evidence="3" id="KW-1185">Reference proteome</keyword>
<feature type="signal peptide" evidence="1">
    <location>
        <begin position="1"/>
        <end position="25"/>
    </location>
</feature>
<reference evidence="2 3" key="1">
    <citation type="submission" date="2020-11" db="EMBL/GenBank/DDBJ databases">
        <authorList>
            <person name="Kim M.K."/>
        </authorList>
    </citation>
    <scope>NUCLEOTIDE SEQUENCE [LARGE SCALE GENOMIC DNA]</scope>
    <source>
        <strain evidence="2 3">BT439</strain>
    </source>
</reference>
<evidence type="ECO:0000313" key="2">
    <source>
        <dbReference type="EMBL" id="MBF9143238.1"/>
    </source>
</evidence>
<name>A0A931BMY8_9BACT</name>
<accession>A0A931BMY8</accession>
<dbReference type="EMBL" id="JADQDP010000003">
    <property type="protein sequence ID" value="MBF9143238.1"/>
    <property type="molecule type" value="Genomic_DNA"/>
</dbReference>
<dbReference type="Proteomes" id="UP000645610">
    <property type="component" value="Unassembled WGS sequence"/>
</dbReference>
<evidence type="ECO:0000256" key="1">
    <source>
        <dbReference type="SAM" id="SignalP"/>
    </source>
</evidence>
<dbReference type="AlphaFoldDB" id="A0A931BMY8"/>
<dbReference type="RefSeq" id="WP_196287548.1">
    <property type="nucleotide sequence ID" value="NZ_JADQDP010000003.1"/>
</dbReference>
<evidence type="ECO:0000313" key="3">
    <source>
        <dbReference type="Proteomes" id="UP000645610"/>
    </source>
</evidence>
<organism evidence="2 3">
    <name type="scientific">Hymenobacter properus</name>
    <dbReference type="NCBI Taxonomy" id="2791026"/>
    <lineage>
        <taxon>Bacteria</taxon>
        <taxon>Pseudomonadati</taxon>
        <taxon>Bacteroidota</taxon>
        <taxon>Cytophagia</taxon>
        <taxon>Cytophagales</taxon>
        <taxon>Hymenobacteraceae</taxon>
        <taxon>Hymenobacter</taxon>
    </lineage>
</organism>
<feature type="chain" id="PRO_5037988555" description="Lipoprotein" evidence="1">
    <location>
        <begin position="26"/>
        <end position="186"/>
    </location>
</feature>